<comment type="caution">
    <text evidence="5">The sequence shown here is derived from an EMBL/GenBank/DDBJ whole genome shotgun (WGS) entry which is preliminary data.</text>
</comment>
<feature type="compositionally biased region" description="Basic and acidic residues" evidence="2">
    <location>
        <begin position="1023"/>
        <end position="1045"/>
    </location>
</feature>
<dbReference type="InterPro" id="IPR008928">
    <property type="entry name" value="6-hairpin_glycosidase_sf"/>
</dbReference>
<dbReference type="PANTHER" id="PTHR10412">
    <property type="entry name" value="MANNOSYL-OLIGOSACCHARIDE GLUCOSIDASE"/>
    <property type="match status" value="1"/>
</dbReference>
<dbReference type="AlphaFoldDB" id="A0A9P4QD63"/>
<evidence type="ECO:0000313" key="5">
    <source>
        <dbReference type="EMBL" id="KAF2724025.1"/>
    </source>
</evidence>
<comment type="subcellular location">
    <subcellularLocation>
        <location evidence="1">Endoplasmic reticulum membrane</location>
        <topology evidence="1">Single-pass type II membrane protein</topology>
    </subcellularLocation>
</comment>
<organism evidence="5 6">
    <name type="scientific">Polychaeton citri CBS 116435</name>
    <dbReference type="NCBI Taxonomy" id="1314669"/>
    <lineage>
        <taxon>Eukaryota</taxon>
        <taxon>Fungi</taxon>
        <taxon>Dikarya</taxon>
        <taxon>Ascomycota</taxon>
        <taxon>Pezizomycotina</taxon>
        <taxon>Dothideomycetes</taxon>
        <taxon>Dothideomycetidae</taxon>
        <taxon>Capnodiales</taxon>
        <taxon>Capnodiaceae</taxon>
        <taxon>Polychaeton</taxon>
    </lineage>
</organism>
<dbReference type="Pfam" id="PF03200">
    <property type="entry name" value="Glyco_hydro_63"/>
    <property type="match status" value="1"/>
</dbReference>
<dbReference type="GO" id="GO:0006487">
    <property type="term" value="P:protein N-linked glycosylation"/>
    <property type="evidence" value="ECO:0007669"/>
    <property type="project" value="UniProtKB-UniRule"/>
</dbReference>
<dbReference type="InterPro" id="IPR004888">
    <property type="entry name" value="Glycoside_hydrolase_63"/>
</dbReference>
<keyword evidence="1" id="KW-0256">Endoplasmic reticulum</keyword>
<dbReference type="OrthoDB" id="14419at2759"/>
<comment type="function">
    <text evidence="1">Cleaves the distal alpha 1,2-linked glucose residue from the Glc(3)Man(9)GlcNAc(2) oligosaccharide precursor.</text>
</comment>
<sequence length="1045" mass="121782">MVLADKQDVRSAEENRLKEDRDRVKYWKKWGPYTAERQWSTVREDYSDNGDAWSHFTYDMARSRAFRWGEDGIAGVSDTHGRMNIAFAFWNEKDPHLKERLFGLSNPQGNHGESIKECHFHVDNTPTHSYMKFLYKMPQDEFPYEELIAENAKRSKQEREYNLVDTGIFKEDKYWDIFIETAKETDDPDELLFRVTAYNRGPEPAKLHVLPHVWFRNTWAWGYDDYKPEIKQIGPLTTEINHKDIGKRYFQCSPSPNSCGLDEDVEPEFLFTDNDTNFKEIWDTENKVPYVKDAFHNYIIKGDRKAVNPSHVGTKSCAWYAFNQEKGVPAGECAVVRFRISKKLNDGYLDEEEFDDIMDQRLSDADEFYWKLNPMPMADDLRNIQRQALSGMMWCKQYYNFIYDQWADGDPGMPPPPANRKEIRNLQWKHLYLDDILSMPDAWEYPFFCAWDTAFHCIPLAMIDPEFAKKQLDIFTREWYMHPNGQLAAYEWNFGDVNPPVHAWATFRTFKIERKMYGREDLDFLERVFQKLLINFTWWCNRKDVNGNNVFEGGFLGLDNIGLFNRSDPLPTGGVLEQADATGWMAFYALCMLNIALELAKHRRIYEDIASKFFEHFILISDAMQYRAGSESKSLWNEEDGFYYDAISWGGPWTHPMAVRSLVGLIPMYATLTLEPQVINRFPQFKKRLEWFIHNRNDVAERNMASMKRRGKDERLLLSLVNEDRLRSILKYMLDEKEFLSDFGIRSLSKFHEKNPVSMDVNGETYSVSYIPGESDSGLFGGNSNWRGPTWIAVNFLLVESLLRFYMFYGNTFKVECPTGSGDYMHLGHVAEEIQHRLQHLMARNEAGRRAVNDGNDMLDFDTNWKDYLFFYEYFDGDSGRGLGASHQCGWTGLMAKMIHDTGMNCRLPQTPRTPAAAAAHYFDDVFSRQRRQSMGAHRPSALKRSVTRTRSIGARSDFSSRRPSTNPATDDEHDDTKSNGTGMQSRTWSIYKDDDPDDPEAGAAKSHDPEDPINKYVQEQLARLRTDEGREYSEEISAQDHDDL</sequence>
<dbReference type="Pfam" id="PF22422">
    <property type="entry name" value="MGH1-like_GH"/>
    <property type="match status" value="1"/>
</dbReference>
<keyword evidence="1" id="KW-0325">Glycoprotein</keyword>
<accession>A0A9P4QD63</accession>
<dbReference type="Proteomes" id="UP000799441">
    <property type="component" value="Unassembled WGS sequence"/>
</dbReference>
<dbReference type="Gene3D" id="1.50.10.10">
    <property type="match status" value="2"/>
</dbReference>
<name>A0A9P4QD63_9PEZI</name>
<dbReference type="EMBL" id="MU003773">
    <property type="protein sequence ID" value="KAF2724025.1"/>
    <property type="molecule type" value="Genomic_DNA"/>
</dbReference>
<dbReference type="PANTHER" id="PTHR10412:SF10">
    <property type="entry name" value="GLYCOSYL HYDROLASE FAMILY 63 C-TERMINAL DOMAIN-CONTAINING PROTEIN"/>
    <property type="match status" value="1"/>
</dbReference>
<comment type="similarity">
    <text evidence="1">Belongs to the glycosyl hydrolase 63 family.</text>
</comment>
<evidence type="ECO:0000256" key="1">
    <source>
        <dbReference type="RuleBase" id="RU369107"/>
    </source>
</evidence>
<dbReference type="InterPro" id="IPR054491">
    <property type="entry name" value="MGH1-like_GH"/>
</dbReference>
<keyword evidence="6" id="KW-1185">Reference proteome</keyword>
<evidence type="ECO:0000256" key="2">
    <source>
        <dbReference type="SAM" id="MobiDB-lite"/>
    </source>
</evidence>
<keyword evidence="1 5" id="KW-0326">Glycosidase</keyword>
<dbReference type="GO" id="GO:0009311">
    <property type="term" value="P:oligosaccharide metabolic process"/>
    <property type="evidence" value="ECO:0007669"/>
    <property type="project" value="UniProtKB-UniRule"/>
</dbReference>
<feature type="domain" description="Mannosylglycerate hydrolase MGH1-like glycoside hydrolase" evidence="4">
    <location>
        <begin position="445"/>
        <end position="550"/>
    </location>
</feature>
<comment type="catalytic activity">
    <reaction evidence="1">
        <text>N(4)-(alpha-D-Glc-(1-&gt;2)-alpha-D-Glc-(1-&gt;3)-alpha-D-Glc-(1-&gt;3)-alpha-D-Man-(1-&gt;2)-alpha-D-Man-(1-&gt;2)-alpha-D-Man-(1-&gt;3)-[alpha-D-Man-(1-&gt;2)-alpha-D-Man-(1-&gt;3)-[alpha-D-Man-(1-&gt;2)-alpha-D-Man-(1-&gt;6)]-alpha-D-Man-(1-&gt;6)]-beta-D-Man-(1-&gt;4)-beta-D-GlcNAc-(1-&gt;4)-beta-D-GlcNAc)-L-asparaginyl-[protein] + H2O = N(4)-(alpha-D-Glc-(1-&gt;3)-alpha-D-Glc-(1-&gt;3)-alpha-D-Man-(1-&gt;2)-alpha-D-Man-(1-&gt;2)-alpha-D-Man-(1-&gt;3)-[alpha-D-Man-(1-&gt;2)-alpha-D-Man-(1-&gt;3)-[alpha-D-Man-(1-&gt;2)-alpha-D-Man-(1-&gt;6)]-alpha-D-Man-(1-&gt;6)]-beta-D-Man-(1-&gt;4)-beta-D-GlcNAc-(1-&gt;4)-beta-D-GlcNAc)-L-asparaginyl-[protein] + beta-D-glucose</text>
        <dbReference type="Rhea" id="RHEA:55988"/>
        <dbReference type="Rhea" id="RHEA-COMP:12806"/>
        <dbReference type="Rhea" id="RHEA-COMP:14355"/>
        <dbReference type="ChEBI" id="CHEBI:15377"/>
        <dbReference type="ChEBI" id="CHEBI:15903"/>
        <dbReference type="ChEBI" id="CHEBI:59082"/>
        <dbReference type="ChEBI" id="CHEBI:132537"/>
        <dbReference type="EC" id="3.2.1.106"/>
    </reaction>
</comment>
<dbReference type="EC" id="3.2.1.106" evidence="1"/>
<feature type="domain" description="Glycosyl hydrolase family 63 C-terminal" evidence="3">
    <location>
        <begin position="722"/>
        <end position="810"/>
    </location>
</feature>
<dbReference type="InterPro" id="IPR031335">
    <property type="entry name" value="Glyco_hydro_63_C"/>
</dbReference>
<keyword evidence="1" id="KW-0378">Hydrolase</keyword>
<evidence type="ECO:0000313" key="6">
    <source>
        <dbReference type="Proteomes" id="UP000799441"/>
    </source>
</evidence>
<feature type="region of interest" description="Disordered" evidence="2">
    <location>
        <begin position="931"/>
        <end position="1045"/>
    </location>
</feature>
<dbReference type="GO" id="GO:0004573">
    <property type="term" value="F:Glc3Man9GlcNAc2 oligosaccharide glucosidase activity"/>
    <property type="evidence" value="ECO:0007669"/>
    <property type="project" value="UniProtKB-UniRule"/>
</dbReference>
<evidence type="ECO:0000259" key="4">
    <source>
        <dbReference type="Pfam" id="PF22422"/>
    </source>
</evidence>
<protein>
    <recommendedName>
        <fullName evidence="1">Mannosyl-oligosaccharide glucosidase</fullName>
        <ecNumber evidence="1">3.2.1.106</ecNumber>
    </recommendedName>
    <alternativeName>
        <fullName evidence="1">Glucosidase I</fullName>
    </alternativeName>
</protein>
<dbReference type="GO" id="GO:0005789">
    <property type="term" value="C:endoplasmic reticulum membrane"/>
    <property type="evidence" value="ECO:0007669"/>
    <property type="project" value="UniProtKB-SubCell"/>
</dbReference>
<proteinExistence type="inferred from homology"/>
<dbReference type="SUPFAM" id="SSF48208">
    <property type="entry name" value="Six-hairpin glycosidases"/>
    <property type="match status" value="1"/>
</dbReference>
<evidence type="ECO:0000259" key="3">
    <source>
        <dbReference type="Pfam" id="PF03200"/>
    </source>
</evidence>
<gene>
    <name evidence="5" type="ORF">K431DRAFT_218595</name>
</gene>
<reference evidence="5" key="1">
    <citation type="journal article" date="2020" name="Stud. Mycol.">
        <title>101 Dothideomycetes genomes: a test case for predicting lifestyles and emergence of pathogens.</title>
        <authorList>
            <person name="Haridas S."/>
            <person name="Albert R."/>
            <person name="Binder M."/>
            <person name="Bloem J."/>
            <person name="Labutti K."/>
            <person name="Salamov A."/>
            <person name="Andreopoulos B."/>
            <person name="Baker S."/>
            <person name="Barry K."/>
            <person name="Bills G."/>
            <person name="Bluhm B."/>
            <person name="Cannon C."/>
            <person name="Castanera R."/>
            <person name="Culley D."/>
            <person name="Daum C."/>
            <person name="Ezra D."/>
            <person name="Gonzalez J."/>
            <person name="Henrissat B."/>
            <person name="Kuo A."/>
            <person name="Liang C."/>
            <person name="Lipzen A."/>
            <person name="Lutzoni F."/>
            <person name="Magnuson J."/>
            <person name="Mondo S."/>
            <person name="Nolan M."/>
            <person name="Ohm R."/>
            <person name="Pangilinan J."/>
            <person name="Park H.-J."/>
            <person name="Ramirez L."/>
            <person name="Alfaro M."/>
            <person name="Sun H."/>
            <person name="Tritt A."/>
            <person name="Yoshinaga Y."/>
            <person name="Zwiers L.-H."/>
            <person name="Turgeon B."/>
            <person name="Goodwin S."/>
            <person name="Spatafora J."/>
            <person name="Crous P."/>
            <person name="Grigoriev I."/>
        </authorList>
    </citation>
    <scope>NUCLEOTIDE SEQUENCE</scope>
    <source>
        <strain evidence="5">CBS 116435</strain>
    </source>
</reference>
<comment type="pathway">
    <text evidence="1">Glycan metabolism; N-glycan degradation.</text>
</comment>
<feature type="compositionally biased region" description="Polar residues" evidence="2">
    <location>
        <begin position="979"/>
        <end position="989"/>
    </location>
</feature>
<dbReference type="InterPro" id="IPR012341">
    <property type="entry name" value="6hp_glycosidase-like_sf"/>
</dbReference>